<evidence type="ECO:0000313" key="3">
    <source>
        <dbReference type="EMBL" id="TVT51985.1"/>
    </source>
</evidence>
<name>A0A558CT98_9PSEU</name>
<organism evidence="3 4">
    <name type="scientific">Amycolatopsis rhizosphaerae</name>
    <dbReference type="NCBI Taxonomy" id="2053003"/>
    <lineage>
        <taxon>Bacteria</taxon>
        <taxon>Bacillati</taxon>
        <taxon>Actinomycetota</taxon>
        <taxon>Actinomycetes</taxon>
        <taxon>Pseudonocardiales</taxon>
        <taxon>Pseudonocardiaceae</taxon>
        <taxon>Amycolatopsis</taxon>
    </lineage>
</organism>
<dbReference type="InterPro" id="IPR052892">
    <property type="entry name" value="NA-targeting_endonuclease"/>
</dbReference>
<accession>A0A558CT98</accession>
<dbReference type="EMBL" id="VJWX01000111">
    <property type="protein sequence ID" value="TVT51985.1"/>
    <property type="molecule type" value="Genomic_DNA"/>
</dbReference>
<dbReference type="AlphaFoldDB" id="A0A558CT98"/>
<feature type="transmembrane region" description="Helical" evidence="1">
    <location>
        <begin position="14"/>
        <end position="37"/>
    </location>
</feature>
<dbReference type="SMART" id="SM00507">
    <property type="entry name" value="HNHc"/>
    <property type="match status" value="1"/>
</dbReference>
<keyword evidence="1" id="KW-1133">Transmembrane helix</keyword>
<evidence type="ECO:0000259" key="2">
    <source>
        <dbReference type="SMART" id="SM00507"/>
    </source>
</evidence>
<dbReference type="GO" id="GO:0003676">
    <property type="term" value="F:nucleic acid binding"/>
    <property type="evidence" value="ECO:0007669"/>
    <property type="project" value="InterPro"/>
</dbReference>
<dbReference type="Gene3D" id="1.10.30.50">
    <property type="match status" value="1"/>
</dbReference>
<dbReference type="OrthoDB" id="3823469at2"/>
<evidence type="ECO:0000313" key="4">
    <source>
        <dbReference type="Proteomes" id="UP000320011"/>
    </source>
</evidence>
<protein>
    <submittedName>
        <fullName evidence="3">HNH endonuclease</fullName>
    </submittedName>
</protein>
<keyword evidence="3" id="KW-0540">Nuclease</keyword>
<reference evidence="3 4" key="2">
    <citation type="submission" date="2019-08" db="EMBL/GenBank/DDBJ databases">
        <title>Amycolatopsis acidicola sp. nov., isolated from peat swamp forest soil.</title>
        <authorList>
            <person name="Srisuk N."/>
        </authorList>
    </citation>
    <scope>NUCLEOTIDE SEQUENCE [LARGE SCALE GENOMIC DNA]</scope>
    <source>
        <strain evidence="3 4">TBRC 6029</strain>
    </source>
</reference>
<reference evidence="3 4" key="1">
    <citation type="submission" date="2019-07" db="EMBL/GenBank/DDBJ databases">
        <authorList>
            <person name="Duangmal K."/>
            <person name="Teo W.F.A."/>
        </authorList>
    </citation>
    <scope>NUCLEOTIDE SEQUENCE [LARGE SCALE GENOMIC DNA]</scope>
    <source>
        <strain evidence="3 4">TBRC 6029</strain>
    </source>
</reference>
<dbReference type="PANTHER" id="PTHR33877">
    <property type="entry name" value="SLL1193 PROTEIN"/>
    <property type="match status" value="1"/>
</dbReference>
<dbReference type="CDD" id="cd00085">
    <property type="entry name" value="HNHc"/>
    <property type="match status" value="1"/>
</dbReference>
<keyword evidence="1" id="KW-0472">Membrane</keyword>
<dbReference type="GO" id="GO:0004519">
    <property type="term" value="F:endonuclease activity"/>
    <property type="evidence" value="ECO:0007669"/>
    <property type="project" value="UniProtKB-KW"/>
</dbReference>
<comment type="caution">
    <text evidence="3">The sequence shown here is derived from an EMBL/GenBank/DDBJ whole genome shotgun (WGS) entry which is preliminary data.</text>
</comment>
<dbReference type="InterPro" id="IPR002711">
    <property type="entry name" value="HNH"/>
</dbReference>
<dbReference type="Proteomes" id="UP000320011">
    <property type="component" value="Unassembled WGS sequence"/>
</dbReference>
<proteinExistence type="predicted"/>
<dbReference type="Pfam" id="PF01844">
    <property type="entry name" value="HNH"/>
    <property type="match status" value="1"/>
</dbReference>
<sequence length="232" mass="26507">MIDFPGREVALSGVVNTFVDILVFGGLGFLGVAAFSLRNTAPPKTPPFARPRSTSSDSGLRGDNNAVFLTDRGFLFRTRWFFTATGCPPVRLRREEVGRIQALQWREPVQVTTFRPRTWWMFEDNFYWEAAGYTAPDVLALVRDRERRRRNRLERAHTALKIEQQPRNRRQHIPKEVRRLVFERDGGRCVECGTNFDLQYDHILPVARGGATSPENLQLLCGDCNRAKGATL</sequence>
<dbReference type="PANTHER" id="PTHR33877:SF1">
    <property type="entry name" value="TYPE IV METHYL-DIRECTED RESTRICTION ENZYME ECOKMCRA"/>
    <property type="match status" value="1"/>
</dbReference>
<dbReference type="InterPro" id="IPR003615">
    <property type="entry name" value="HNH_nuc"/>
</dbReference>
<keyword evidence="4" id="KW-1185">Reference proteome</keyword>
<keyword evidence="3" id="KW-0255">Endonuclease</keyword>
<dbReference type="GO" id="GO:0008270">
    <property type="term" value="F:zinc ion binding"/>
    <property type="evidence" value="ECO:0007669"/>
    <property type="project" value="InterPro"/>
</dbReference>
<keyword evidence="3" id="KW-0378">Hydrolase</keyword>
<feature type="domain" description="HNH nuclease" evidence="2">
    <location>
        <begin position="176"/>
        <end position="226"/>
    </location>
</feature>
<evidence type="ECO:0000256" key="1">
    <source>
        <dbReference type="SAM" id="Phobius"/>
    </source>
</evidence>
<gene>
    <name evidence="3" type="ORF">FNH05_13825</name>
</gene>
<keyword evidence="1" id="KW-0812">Transmembrane</keyword>